<evidence type="ECO:0000313" key="17">
    <source>
        <dbReference type="Proteomes" id="UP000436801"/>
    </source>
</evidence>
<dbReference type="InterPro" id="IPR001278">
    <property type="entry name" value="Arg-tRNA-ligase"/>
</dbReference>
<dbReference type="SUPFAM" id="SSF52374">
    <property type="entry name" value="Nucleotidylyl transferase"/>
    <property type="match status" value="1"/>
</dbReference>
<evidence type="ECO:0000313" key="15">
    <source>
        <dbReference type="EMBL" id="SDF21367.1"/>
    </source>
</evidence>
<sequence length="574" mass="62041">MTLYTRFAAHIDAALDTLVAAGTLPGGLDRRNVTVEPPRDASHGDLATNAAMVLAKPAGTNPRVLAEALAAELGRLDDVDSVAVAGPGFINLKLTDDAWRGELSAIPAAGSDYGRAPSSKGVTVNIEYVSANPTGPMHMGHCRGAVVGDALASLLEFAGHTVIREYYVNDAGGQVDVLARSVHLRYREALGETVTIPEGLYPGDYLVPVAKDLAAEFGDRFVGAPESEWLATFRTRAVAAMMAMIREDLALLGIHHDVFSSEAELQAAGKPEAAEAELRARGLVYDGVLEAPKGETPDDWEPVELPLFRSTAYGDDQDRPIRKSNGQWTYFGADLAYHFQKAQGADQLIDIWGADHAGTVKRIVAAVAALTGGQTRFDVKLVQMVRLLRGGEPVKMSKRAGNFVTLADVVREVGRDVVRFTMLTRRADAQMDFDFAKVVEASKDNPVFYVQYAHARIASLHRRATEAGIAEGEADLSRLDTEELALVKLAAQFPRIVETAAAAREPHRIAFYLYDLAAAFHALWNVGNDRPDRRFLVVEDAEATRARLFLASAIGQIVRNGLAIMGVEAVSEMK</sequence>
<dbReference type="PANTHER" id="PTHR11956">
    <property type="entry name" value="ARGINYL-TRNA SYNTHETASE"/>
    <property type="match status" value="1"/>
</dbReference>
<dbReference type="OrthoDB" id="9803211at2"/>
<evidence type="ECO:0000256" key="9">
    <source>
        <dbReference type="ARBA" id="ARBA00049339"/>
    </source>
</evidence>
<gene>
    <name evidence="10" type="primary">argS</name>
    <name evidence="14" type="ORF">GQR91_09960</name>
    <name evidence="15" type="ORF">SAMN05216557_102542</name>
</gene>
<dbReference type="NCBIfam" id="TIGR00456">
    <property type="entry name" value="argS"/>
    <property type="match status" value="1"/>
</dbReference>
<organism evidence="15 16">
    <name type="scientific">Sphingomonas carotinifaciens</name>
    <dbReference type="NCBI Taxonomy" id="1166323"/>
    <lineage>
        <taxon>Bacteria</taxon>
        <taxon>Pseudomonadati</taxon>
        <taxon>Pseudomonadota</taxon>
        <taxon>Alphaproteobacteria</taxon>
        <taxon>Sphingomonadales</taxon>
        <taxon>Sphingomonadaceae</taxon>
        <taxon>Sphingomonas</taxon>
    </lineage>
</organism>
<evidence type="ECO:0000256" key="10">
    <source>
        <dbReference type="HAMAP-Rule" id="MF_00123"/>
    </source>
</evidence>
<comment type="subcellular location">
    <subcellularLocation>
        <location evidence="1 10">Cytoplasm</location>
    </subcellularLocation>
</comment>
<keyword evidence="8 10" id="KW-0030">Aminoacyl-tRNA synthetase</keyword>
<dbReference type="Gene3D" id="3.30.1360.70">
    <property type="entry name" value="Arginyl tRNA synthetase N-terminal domain"/>
    <property type="match status" value="1"/>
</dbReference>
<dbReference type="Proteomes" id="UP000436801">
    <property type="component" value="Unassembled WGS sequence"/>
</dbReference>
<protein>
    <recommendedName>
        <fullName evidence="10">Arginine--tRNA ligase</fullName>
        <ecNumber evidence="10">6.1.1.19</ecNumber>
    </recommendedName>
    <alternativeName>
        <fullName evidence="10">Arginyl-tRNA synthetase</fullName>
        <shortName evidence="10">ArgRS</shortName>
    </alternativeName>
</protein>
<dbReference type="Pfam" id="PF05746">
    <property type="entry name" value="DALR_1"/>
    <property type="match status" value="1"/>
</dbReference>
<dbReference type="CDD" id="cd00671">
    <property type="entry name" value="ArgRS_core"/>
    <property type="match status" value="1"/>
</dbReference>
<evidence type="ECO:0000256" key="6">
    <source>
        <dbReference type="ARBA" id="ARBA00022840"/>
    </source>
</evidence>
<keyword evidence="16" id="KW-1185">Reference proteome</keyword>
<accession>A0A1G7J8R6</accession>
<evidence type="ECO:0000256" key="8">
    <source>
        <dbReference type="ARBA" id="ARBA00023146"/>
    </source>
</evidence>
<comment type="subunit">
    <text evidence="10">Monomer.</text>
</comment>
<dbReference type="EC" id="6.1.1.19" evidence="10"/>
<dbReference type="InterPro" id="IPR001412">
    <property type="entry name" value="aa-tRNA-synth_I_CS"/>
</dbReference>
<dbReference type="InterPro" id="IPR035684">
    <property type="entry name" value="ArgRS_core"/>
</dbReference>
<reference evidence="14 17" key="2">
    <citation type="submission" date="2019-12" db="EMBL/GenBank/DDBJ databases">
        <authorList>
            <person name="Zheng J."/>
        </authorList>
    </citation>
    <scope>NUCLEOTIDE SEQUENCE [LARGE SCALE GENOMIC DNA]</scope>
    <source>
        <strain evidence="14 17">DSM 27347</strain>
    </source>
</reference>
<evidence type="ECO:0000313" key="14">
    <source>
        <dbReference type="EMBL" id="MWC43974.1"/>
    </source>
</evidence>
<dbReference type="Gene3D" id="3.40.50.620">
    <property type="entry name" value="HUPs"/>
    <property type="match status" value="1"/>
</dbReference>
<dbReference type="InterPro" id="IPR009080">
    <property type="entry name" value="tRNAsynth_Ia_anticodon-bd"/>
</dbReference>
<proteinExistence type="inferred from homology"/>
<dbReference type="InterPro" id="IPR005148">
    <property type="entry name" value="Arg-tRNA-synth_N"/>
</dbReference>
<dbReference type="RefSeq" id="WP_149681870.1">
    <property type="nucleotide sequence ID" value="NZ_FNBI01000002.1"/>
</dbReference>
<keyword evidence="7 10" id="KW-0648">Protein biosynthesis</keyword>
<name>A0A1G7J8R6_9SPHN</name>
<dbReference type="AlphaFoldDB" id="A0A1G7J8R6"/>
<keyword evidence="5 10" id="KW-0547">Nucleotide-binding</keyword>
<evidence type="ECO:0000256" key="3">
    <source>
        <dbReference type="ARBA" id="ARBA00022490"/>
    </source>
</evidence>
<evidence type="ECO:0000256" key="4">
    <source>
        <dbReference type="ARBA" id="ARBA00022598"/>
    </source>
</evidence>
<dbReference type="InterPro" id="IPR036695">
    <property type="entry name" value="Arg-tRNA-synth_N_sf"/>
</dbReference>
<dbReference type="PROSITE" id="PS00178">
    <property type="entry name" value="AA_TRNA_LIGASE_I"/>
    <property type="match status" value="1"/>
</dbReference>
<dbReference type="SUPFAM" id="SSF47323">
    <property type="entry name" value="Anticodon-binding domain of a subclass of class I aminoacyl-tRNA synthetases"/>
    <property type="match status" value="1"/>
</dbReference>
<feature type="domain" description="DALR anticodon binding" evidence="12">
    <location>
        <begin position="450"/>
        <end position="573"/>
    </location>
</feature>
<evidence type="ECO:0000256" key="1">
    <source>
        <dbReference type="ARBA" id="ARBA00004496"/>
    </source>
</evidence>
<comment type="similarity">
    <text evidence="2 10 11">Belongs to the class-I aminoacyl-tRNA synthetase family.</text>
</comment>
<evidence type="ECO:0000256" key="7">
    <source>
        <dbReference type="ARBA" id="ARBA00022917"/>
    </source>
</evidence>
<dbReference type="SMART" id="SM00836">
    <property type="entry name" value="DALR_1"/>
    <property type="match status" value="1"/>
</dbReference>
<keyword evidence="6 10" id="KW-0067">ATP-binding</keyword>
<evidence type="ECO:0000259" key="13">
    <source>
        <dbReference type="SMART" id="SM01016"/>
    </source>
</evidence>
<keyword evidence="4 10" id="KW-0436">Ligase</keyword>
<dbReference type="HAMAP" id="MF_00123">
    <property type="entry name" value="Arg_tRNA_synth"/>
    <property type="match status" value="1"/>
</dbReference>
<dbReference type="Proteomes" id="UP000323502">
    <property type="component" value="Unassembled WGS sequence"/>
</dbReference>
<dbReference type="Pfam" id="PF00750">
    <property type="entry name" value="tRNA-synt_1d"/>
    <property type="match status" value="1"/>
</dbReference>
<dbReference type="GO" id="GO:0004814">
    <property type="term" value="F:arginine-tRNA ligase activity"/>
    <property type="evidence" value="ECO:0007669"/>
    <property type="project" value="UniProtKB-UniRule"/>
</dbReference>
<comment type="catalytic activity">
    <reaction evidence="9 10">
        <text>tRNA(Arg) + L-arginine + ATP = L-arginyl-tRNA(Arg) + AMP + diphosphate</text>
        <dbReference type="Rhea" id="RHEA:20301"/>
        <dbReference type="Rhea" id="RHEA-COMP:9658"/>
        <dbReference type="Rhea" id="RHEA-COMP:9673"/>
        <dbReference type="ChEBI" id="CHEBI:30616"/>
        <dbReference type="ChEBI" id="CHEBI:32682"/>
        <dbReference type="ChEBI" id="CHEBI:33019"/>
        <dbReference type="ChEBI" id="CHEBI:78442"/>
        <dbReference type="ChEBI" id="CHEBI:78513"/>
        <dbReference type="ChEBI" id="CHEBI:456215"/>
        <dbReference type="EC" id="6.1.1.19"/>
    </reaction>
</comment>
<feature type="short sequence motif" description="'HIGH' region" evidence="10">
    <location>
        <begin position="131"/>
        <end position="141"/>
    </location>
</feature>
<dbReference type="InterPro" id="IPR008909">
    <property type="entry name" value="DALR_anticod-bd"/>
</dbReference>
<dbReference type="GO" id="GO:0006420">
    <property type="term" value="P:arginyl-tRNA aminoacylation"/>
    <property type="evidence" value="ECO:0007669"/>
    <property type="project" value="UniProtKB-UniRule"/>
</dbReference>
<dbReference type="InterPro" id="IPR014729">
    <property type="entry name" value="Rossmann-like_a/b/a_fold"/>
</dbReference>
<dbReference type="PANTHER" id="PTHR11956:SF5">
    <property type="entry name" value="ARGININE--TRNA LIGASE, CYTOPLASMIC"/>
    <property type="match status" value="1"/>
</dbReference>
<dbReference type="SMART" id="SM01016">
    <property type="entry name" value="Arg_tRNA_synt_N"/>
    <property type="match status" value="1"/>
</dbReference>
<dbReference type="GO" id="GO:0005524">
    <property type="term" value="F:ATP binding"/>
    <property type="evidence" value="ECO:0007669"/>
    <property type="project" value="UniProtKB-UniRule"/>
</dbReference>
<dbReference type="GO" id="GO:0005737">
    <property type="term" value="C:cytoplasm"/>
    <property type="evidence" value="ECO:0007669"/>
    <property type="project" value="UniProtKB-SubCell"/>
</dbReference>
<evidence type="ECO:0000256" key="11">
    <source>
        <dbReference type="RuleBase" id="RU363038"/>
    </source>
</evidence>
<dbReference type="SUPFAM" id="SSF55190">
    <property type="entry name" value="Arginyl-tRNA synthetase (ArgRS), N-terminal 'additional' domain"/>
    <property type="match status" value="1"/>
</dbReference>
<reference evidence="15 16" key="1">
    <citation type="submission" date="2016-10" db="EMBL/GenBank/DDBJ databases">
        <authorList>
            <person name="Varghese N."/>
            <person name="Submissions S."/>
        </authorList>
    </citation>
    <scope>NUCLEOTIDE SEQUENCE [LARGE SCALE GENOMIC DNA]</scope>
    <source>
        <strain evidence="15 16">S7-754</strain>
    </source>
</reference>
<keyword evidence="3 10" id="KW-0963">Cytoplasm</keyword>
<dbReference type="Pfam" id="PF03485">
    <property type="entry name" value="Arg_tRNA_synt_N"/>
    <property type="match status" value="1"/>
</dbReference>
<evidence type="ECO:0000256" key="2">
    <source>
        <dbReference type="ARBA" id="ARBA00005594"/>
    </source>
</evidence>
<dbReference type="EMBL" id="FNBI01000002">
    <property type="protein sequence ID" value="SDF21367.1"/>
    <property type="molecule type" value="Genomic_DNA"/>
</dbReference>
<evidence type="ECO:0000313" key="16">
    <source>
        <dbReference type="Proteomes" id="UP000323502"/>
    </source>
</evidence>
<dbReference type="PRINTS" id="PR01038">
    <property type="entry name" value="TRNASYNTHARG"/>
</dbReference>
<dbReference type="Gene3D" id="1.10.730.10">
    <property type="entry name" value="Isoleucyl-tRNA Synthetase, Domain 1"/>
    <property type="match status" value="1"/>
</dbReference>
<feature type="domain" description="Arginyl tRNA synthetase N-terminal" evidence="13">
    <location>
        <begin position="5"/>
        <end position="94"/>
    </location>
</feature>
<dbReference type="FunFam" id="1.10.730.10:FF:000008">
    <property type="entry name" value="Arginine--tRNA ligase"/>
    <property type="match status" value="1"/>
</dbReference>
<evidence type="ECO:0000259" key="12">
    <source>
        <dbReference type="SMART" id="SM00836"/>
    </source>
</evidence>
<evidence type="ECO:0000256" key="5">
    <source>
        <dbReference type="ARBA" id="ARBA00022741"/>
    </source>
</evidence>
<dbReference type="EMBL" id="WSUT01000005">
    <property type="protein sequence ID" value="MWC43974.1"/>
    <property type="molecule type" value="Genomic_DNA"/>
</dbReference>